<feature type="active site" description="Charge relay system" evidence="4">
    <location>
        <position position="462"/>
    </location>
</feature>
<organism evidence="7 8">
    <name type="scientific">Alistipes communis</name>
    <dbReference type="NCBI Taxonomy" id="2585118"/>
    <lineage>
        <taxon>Bacteria</taxon>
        <taxon>Pseudomonadati</taxon>
        <taxon>Bacteroidota</taxon>
        <taxon>Bacteroidia</taxon>
        <taxon>Bacteroidales</taxon>
        <taxon>Rikenellaceae</taxon>
        <taxon>Alistipes</taxon>
    </lineage>
</organism>
<dbReference type="InterPro" id="IPR023828">
    <property type="entry name" value="Peptidase_S8_Ser-AS"/>
</dbReference>
<evidence type="ECO:0000256" key="4">
    <source>
        <dbReference type="PROSITE-ProRule" id="PRU01240"/>
    </source>
</evidence>
<reference evidence="8" key="1">
    <citation type="submission" date="2019-06" db="EMBL/GenBank/DDBJ databases">
        <title>Alistipes onderdonkii subsp. vulgaris subsp. nov., Alistipes dispar sp. nov. and Alistipes communis sp. nov., isolated from human faeces, and creation of Alistipes onderdonkii subsp. onderdonkii subsp. nov.</title>
        <authorList>
            <person name="Sakamoto M."/>
            <person name="Ikeyama N."/>
            <person name="Ogata Y."/>
            <person name="Suda W."/>
            <person name="Iino T."/>
            <person name="Hattori M."/>
            <person name="Ohkuma M."/>
        </authorList>
    </citation>
    <scope>NUCLEOTIDE SEQUENCE [LARGE SCALE GENOMIC DNA]</scope>
    <source>
        <strain evidence="8">5CBH24</strain>
    </source>
</reference>
<dbReference type="Gene3D" id="2.60.40.10">
    <property type="entry name" value="Immunoglobulins"/>
    <property type="match status" value="1"/>
</dbReference>
<dbReference type="AlphaFoldDB" id="A0A4Y1WX63"/>
<dbReference type="InterPro" id="IPR003961">
    <property type="entry name" value="FN3_dom"/>
</dbReference>
<dbReference type="EMBL" id="AP019735">
    <property type="protein sequence ID" value="BBL04708.1"/>
    <property type="molecule type" value="Genomic_DNA"/>
</dbReference>
<dbReference type="GO" id="GO:0004252">
    <property type="term" value="F:serine-type endopeptidase activity"/>
    <property type="evidence" value="ECO:0007669"/>
    <property type="project" value="UniProtKB-UniRule"/>
</dbReference>
<keyword evidence="5" id="KW-0732">Signal</keyword>
<dbReference type="GO" id="GO:0016020">
    <property type="term" value="C:membrane"/>
    <property type="evidence" value="ECO:0007669"/>
    <property type="project" value="TreeGrafter"/>
</dbReference>
<gene>
    <name evidence="7" type="ORF">A5CBH24_20210</name>
</gene>
<name>A0A4Y1WX63_9BACT</name>
<dbReference type="InterPro" id="IPR026444">
    <property type="entry name" value="Secre_tail"/>
</dbReference>
<evidence type="ECO:0000259" key="6">
    <source>
        <dbReference type="PROSITE" id="PS50853"/>
    </source>
</evidence>
<dbReference type="InterPro" id="IPR013783">
    <property type="entry name" value="Ig-like_fold"/>
</dbReference>
<dbReference type="SUPFAM" id="SSF49265">
    <property type="entry name" value="Fibronectin type III"/>
    <property type="match status" value="1"/>
</dbReference>
<dbReference type="InterPro" id="IPR022398">
    <property type="entry name" value="Peptidase_S8_His-AS"/>
</dbReference>
<keyword evidence="8" id="KW-1185">Reference proteome</keyword>
<keyword evidence="3 4" id="KW-0720">Serine protease</keyword>
<comment type="similarity">
    <text evidence="4">Belongs to the peptidase S8 family.</text>
</comment>
<dbReference type="NCBIfam" id="TIGR04183">
    <property type="entry name" value="Por_Secre_tail"/>
    <property type="match status" value="1"/>
</dbReference>
<dbReference type="Proteomes" id="UP000318946">
    <property type="component" value="Chromosome"/>
</dbReference>
<dbReference type="InterPro" id="IPR036116">
    <property type="entry name" value="FN3_sf"/>
</dbReference>
<dbReference type="PRINTS" id="PR00723">
    <property type="entry name" value="SUBTILISIN"/>
</dbReference>
<evidence type="ECO:0000256" key="3">
    <source>
        <dbReference type="ARBA" id="ARBA00022825"/>
    </source>
</evidence>
<sequence>MHSFEKKSRLHIALCALSLLAACASDPIGEEAPQPVGEPSRETAATGRLRVKFKQGEVPERIIETRSGLQTGSEPLDRAIAALGVTRMQRVFPPAGRFEARTRRAGLDRWYDVWFDSLRSVTRATLDLSRLEGIECVEPVYAIRSIGPERAVAAPLPAAKRTASLPFDDPGLAKQWHYSNDGSMPDAVAGADINLFRAWEVTAGSNDVVVAVVDGGIDYAHEDLIGNVGNWAELYGEEGVDDDGNGYVDDIYGWNFIYSSAYPMGSNRITPVEHGTHVAGTIAAENGNGIGVCGVAGGRGGHSGVRVISCQMFTENRNDNGDEIVALKYGADAGAVISQNSWGYTNVYEMPEITKDAIDYFIEYAGLDENGVQVGPMKGGIVIFAAGNEERDYRSYPACYERVLSVSALAPDYRKSYYSNFSEWIDVAAPGGSYKYEGRYGDEYAVYSTLPGNAYGYMQGTSMACPHVSGIAALAVAKYGGPGFTPDKLRSYLERGVHEVDSYNPDYEGRLGSGLVDAYLAVSMDRGIDPDPVADLRHSDTAGEVELTWSVPADGDDGRADSFILMWRVGTLENPDPDDLPEGAESVVIPVRDKQAGDEITYVLTDIAEQTRYTVAIVAVDPWGNRSETTVISFGTPANTPPALILESMEEVRVGYNRTETVRYHVSDPDSHGFTCELQDPSGAVAIRKEGDRLCLDIFNYKRIPGNYTAHVSVSDSFGASDTADFDFTLLPDQPPVATGGFRPVYLGSMQETAEFTPSQGFDDEVPGTVAYALEYDEEMLYLQPVASGYRIMPLRYGRSEVTVVATDEGGLAGRDTFAVMCRDDSREVDLYPNPVRDRLSIRMGRDVEGALRVALYDAAGRRAFAAEVRIAPTAPAVVDLSSLGGGTYTIELRYEGGSLTRSIVKL</sequence>
<dbReference type="InterPro" id="IPR015500">
    <property type="entry name" value="Peptidase_S8_subtilisin-rel"/>
</dbReference>
<dbReference type="RefSeq" id="WP_244611566.1">
    <property type="nucleotide sequence ID" value="NZ_AP019735.1"/>
</dbReference>
<dbReference type="GO" id="GO:0016485">
    <property type="term" value="P:protein processing"/>
    <property type="evidence" value="ECO:0007669"/>
    <property type="project" value="TreeGrafter"/>
</dbReference>
<keyword evidence="1 4" id="KW-0645">Protease</keyword>
<dbReference type="PROSITE" id="PS00137">
    <property type="entry name" value="SUBTILASE_HIS"/>
    <property type="match status" value="1"/>
</dbReference>
<dbReference type="PANTHER" id="PTHR42884">
    <property type="entry name" value="PROPROTEIN CONVERTASE SUBTILISIN/KEXIN-RELATED"/>
    <property type="match status" value="1"/>
</dbReference>
<dbReference type="InterPro" id="IPR000209">
    <property type="entry name" value="Peptidase_S8/S53_dom"/>
</dbReference>
<evidence type="ECO:0000313" key="7">
    <source>
        <dbReference type="EMBL" id="BBL04708.1"/>
    </source>
</evidence>
<evidence type="ECO:0000256" key="1">
    <source>
        <dbReference type="ARBA" id="ARBA00022670"/>
    </source>
</evidence>
<evidence type="ECO:0000256" key="5">
    <source>
        <dbReference type="SAM" id="SignalP"/>
    </source>
</evidence>
<dbReference type="PANTHER" id="PTHR42884:SF14">
    <property type="entry name" value="NEUROENDOCRINE CONVERTASE 1"/>
    <property type="match status" value="1"/>
</dbReference>
<dbReference type="KEGG" id="acou:A5CBH24_20210"/>
<dbReference type="Pfam" id="PF16361">
    <property type="entry name" value="Peptidase_S8_N"/>
    <property type="match status" value="1"/>
</dbReference>
<accession>A0A4Y1WX63</accession>
<proteinExistence type="inferred from homology"/>
<evidence type="ECO:0000256" key="2">
    <source>
        <dbReference type="ARBA" id="ARBA00022801"/>
    </source>
</evidence>
<dbReference type="InterPro" id="IPR036852">
    <property type="entry name" value="Peptidase_S8/S53_dom_sf"/>
</dbReference>
<evidence type="ECO:0000313" key="8">
    <source>
        <dbReference type="Proteomes" id="UP000318946"/>
    </source>
</evidence>
<dbReference type="Gene3D" id="3.40.50.200">
    <property type="entry name" value="Peptidase S8/S53 domain"/>
    <property type="match status" value="1"/>
</dbReference>
<dbReference type="CDD" id="cd00063">
    <property type="entry name" value="FN3"/>
    <property type="match status" value="1"/>
</dbReference>
<feature type="active site" description="Charge relay system" evidence="4">
    <location>
        <position position="214"/>
    </location>
</feature>
<dbReference type="Pfam" id="PF00082">
    <property type="entry name" value="Peptidase_S8"/>
    <property type="match status" value="1"/>
</dbReference>
<dbReference type="PROSITE" id="PS51892">
    <property type="entry name" value="SUBTILASE"/>
    <property type="match status" value="1"/>
</dbReference>
<feature type="chain" id="PRO_5021483554" description="Fibronectin type-III domain-containing protein" evidence="5">
    <location>
        <begin position="25"/>
        <end position="907"/>
    </location>
</feature>
<feature type="domain" description="Fibronectin type-III" evidence="6">
    <location>
        <begin position="532"/>
        <end position="643"/>
    </location>
</feature>
<dbReference type="GeneID" id="78342739"/>
<dbReference type="SUPFAM" id="SSF52743">
    <property type="entry name" value="Subtilisin-like"/>
    <property type="match status" value="1"/>
</dbReference>
<dbReference type="SMART" id="SM00060">
    <property type="entry name" value="FN3"/>
    <property type="match status" value="1"/>
</dbReference>
<feature type="active site" description="Charge relay system" evidence="4">
    <location>
        <position position="274"/>
    </location>
</feature>
<keyword evidence="2 4" id="KW-0378">Hydrolase</keyword>
<dbReference type="PROSITE" id="PS51257">
    <property type="entry name" value="PROKAR_LIPOPROTEIN"/>
    <property type="match status" value="1"/>
</dbReference>
<dbReference type="InterPro" id="IPR032304">
    <property type="entry name" value="Peptidase_S8_N"/>
</dbReference>
<feature type="signal peptide" evidence="5">
    <location>
        <begin position="1"/>
        <end position="24"/>
    </location>
</feature>
<dbReference type="PROSITE" id="PS50853">
    <property type="entry name" value="FN3"/>
    <property type="match status" value="1"/>
</dbReference>
<protein>
    <recommendedName>
        <fullName evidence="6">Fibronectin type-III domain-containing protein</fullName>
    </recommendedName>
</protein>
<dbReference type="PROSITE" id="PS00138">
    <property type="entry name" value="SUBTILASE_SER"/>
    <property type="match status" value="1"/>
</dbReference>